<accession>A0A0S3PTB3</accession>
<evidence type="ECO:0000256" key="1">
    <source>
        <dbReference type="SAM" id="Phobius"/>
    </source>
</evidence>
<dbReference type="KEGG" id="vgo:GJW-30_1_01599"/>
<dbReference type="Proteomes" id="UP000236884">
    <property type="component" value="Chromosome"/>
</dbReference>
<dbReference type="RefSeq" id="WP_096353939.1">
    <property type="nucleotide sequence ID" value="NZ_AP014946.1"/>
</dbReference>
<protein>
    <submittedName>
        <fullName evidence="2">Uncharacterized protein</fullName>
    </submittedName>
</protein>
<keyword evidence="1" id="KW-0812">Transmembrane</keyword>
<proteinExistence type="predicted"/>
<name>A0A0S3PTB3_9BRAD</name>
<evidence type="ECO:0000313" key="2">
    <source>
        <dbReference type="EMBL" id="BAT59070.1"/>
    </source>
</evidence>
<sequence length="108" mass="11613">MGLIRFIFRVVGFVLLVAAFVALIYDGTKTLAGTTVMITPVDVTWTNVHPSSLEAMQAKLKANLPASALELVNAYFFKAPASLLLGILGALLLLLGRKPKPLIGYARE</sequence>
<feature type="transmembrane region" description="Helical" evidence="1">
    <location>
        <begin position="7"/>
        <end position="25"/>
    </location>
</feature>
<feature type="transmembrane region" description="Helical" evidence="1">
    <location>
        <begin position="75"/>
        <end position="95"/>
    </location>
</feature>
<keyword evidence="1" id="KW-0472">Membrane</keyword>
<dbReference type="EMBL" id="AP014946">
    <property type="protein sequence ID" value="BAT59070.1"/>
    <property type="molecule type" value="Genomic_DNA"/>
</dbReference>
<dbReference type="AlphaFoldDB" id="A0A0S3PTB3"/>
<reference evidence="2 3" key="1">
    <citation type="submission" date="2015-08" db="EMBL/GenBank/DDBJ databases">
        <title>Investigation of the bacterial diversity of lava forest soil.</title>
        <authorList>
            <person name="Lee J.S."/>
        </authorList>
    </citation>
    <scope>NUCLEOTIDE SEQUENCE [LARGE SCALE GENOMIC DNA]</scope>
    <source>
        <strain evidence="2 3">GJW-30</strain>
    </source>
</reference>
<keyword evidence="3" id="KW-1185">Reference proteome</keyword>
<keyword evidence="1" id="KW-1133">Transmembrane helix</keyword>
<evidence type="ECO:0000313" key="3">
    <source>
        <dbReference type="Proteomes" id="UP000236884"/>
    </source>
</evidence>
<gene>
    <name evidence="2" type="ORF">GJW-30_1_01599</name>
</gene>
<organism evidence="2 3">
    <name type="scientific">Variibacter gotjawalensis</name>
    <dbReference type="NCBI Taxonomy" id="1333996"/>
    <lineage>
        <taxon>Bacteria</taxon>
        <taxon>Pseudomonadati</taxon>
        <taxon>Pseudomonadota</taxon>
        <taxon>Alphaproteobacteria</taxon>
        <taxon>Hyphomicrobiales</taxon>
        <taxon>Nitrobacteraceae</taxon>
        <taxon>Variibacter</taxon>
    </lineage>
</organism>